<reference evidence="5" key="1">
    <citation type="submission" date="2019-04" db="EMBL/GenBank/DDBJ databases">
        <title>Friends and foes A comparative genomics studyof 23 Aspergillus species from section Flavi.</title>
        <authorList>
            <consortium name="DOE Joint Genome Institute"/>
            <person name="Kjaerbolling I."/>
            <person name="Vesth T."/>
            <person name="Frisvad J.C."/>
            <person name="Nybo J.L."/>
            <person name="Theobald S."/>
            <person name="Kildgaard S."/>
            <person name="Isbrandt T."/>
            <person name="Kuo A."/>
            <person name="Sato A."/>
            <person name="Lyhne E.K."/>
            <person name="Kogle M.E."/>
            <person name="Wiebenga A."/>
            <person name="Kun R.S."/>
            <person name="Lubbers R.J."/>
            <person name="Makela M.R."/>
            <person name="Barry K."/>
            <person name="Chovatia M."/>
            <person name="Clum A."/>
            <person name="Daum C."/>
            <person name="Haridas S."/>
            <person name="He G."/>
            <person name="LaButti K."/>
            <person name="Lipzen A."/>
            <person name="Mondo S."/>
            <person name="Riley R."/>
            <person name="Salamov A."/>
            <person name="Simmons B.A."/>
            <person name="Magnuson J.K."/>
            <person name="Henrissat B."/>
            <person name="Mortensen U.H."/>
            <person name="Larsen T.O."/>
            <person name="Devries R.P."/>
            <person name="Grigoriev I.V."/>
            <person name="Machida M."/>
            <person name="Baker S.E."/>
            <person name="Andersen M.R."/>
        </authorList>
    </citation>
    <scope>NUCLEOTIDE SEQUENCE [LARGE SCALE GENOMIC DNA]</scope>
    <source>
        <strain evidence="5">CBS 130015</strain>
    </source>
</reference>
<evidence type="ECO:0000256" key="1">
    <source>
        <dbReference type="PROSITE-ProRule" id="PRU00042"/>
    </source>
</evidence>
<keyword evidence="1" id="KW-0479">Metal-binding</keyword>
<dbReference type="GO" id="GO:0008270">
    <property type="term" value="F:zinc ion binding"/>
    <property type="evidence" value="ECO:0007669"/>
    <property type="project" value="UniProtKB-KW"/>
</dbReference>
<dbReference type="SUPFAM" id="SSF57667">
    <property type="entry name" value="beta-beta-alpha zinc fingers"/>
    <property type="match status" value="1"/>
</dbReference>
<keyword evidence="1" id="KW-0863">Zinc-finger</keyword>
<protein>
    <recommendedName>
        <fullName evidence="3">C2H2-type domain-containing protein</fullName>
    </recommendedName>
</protein>
<dbReference type="InterPro" id="IPR036236">
    <property type="entry name" value="Znf_C2H2_sf"/>
</dbReference>
<evidence type="ECO:0000256" key="2">
    <source>
        <dbReference type="SAM" id="MobiDB-lite"/>
    </source>
</evidence>
<gene>
    <name evidence="4" type="ORF">BDV41DRAFT_305076</name>
</gene>
<dbReference type="Proteomes" id="UP000325433">
    <property type="component" value="Unassembled WGS sequence"/>
</dbReference>
<feature type="domain" description="C2H2-type" evidence="3">
    <location>
        <begin position="41"/>
        <end position="68"/>
    </location>
</feature>
<dbReference type="AlphaFoldDB" id="A0A5N6VUL2"/>
<sequence length="100" mass="12151">MSRQALPMPPRKKHRMSPVERVGEGQARRNTSSPSKKNRLFRCQFCAREFQRNEHLQRHERLRRNSNSLVLNRCKPSLIYYRYEGKALYLYRLSRNLYPK</sequence>
<feature type="region of interest" description="Disordered" evidence="2">
    <location>
        <begin position="1"/>
        <end position="36"/>
    </location>
</feature>
<keyword evidence="1" id="KW-0862">Zinc</keyword>
<accession>A0A5N6VUL2</accession>
<keyword evidence="5" id="KW-1185">Reference proteome</keyword>
<feature type="compositionally biased region" description="Basic and acidic residues" evidence="2">
    <location>
        <begin position="17"/>
        <end position="27"/>
    </location>
</feature>
<dbReference type="EMBL" id="ML738335">
    <property type="protein sequence ID" value="KAE8312195.1"/>
    <property type="molecule type" value="Genomic_DNA"/>
</dbReference>
<evidence type="ECO:0000313" key="4">
    <source>
        <dbReference type="EMBL" id="KAE8312195.1"/>
    </source>
</evidence>
<evidence type="ECO:0000259" key="3">
    <source>
        <dbReference type="PROSITE" id="PS50157"/>
    </source>
</evidence>
<dbReference type="Gene3D" id="3.30.160.60">
    <property type="entry name" value="Classic Zinc Finger"/>
    <property type="match status" value="1"/>
</dbReference>
<dbReference type="InterPro" id="IPR013087">
    <property type="entry name" value="Znf_C2H2_type"/>
</dbReference>
<proteinExistence type="predicted"/>
<name>A0A5N6VUL2_9EURO</name>
<evidence type="ECO:0000313" key="5">
    <source>
        <dbReference type="Proteomes" id="UP000325433"/>
    </source>
</evidence>
<organism evidence="4 5">
    <name type="scientific">Aspergillus transmontanensis</name>
    <dbReference type="NCBI Taxonomy" id="1034304"/>
    <lineage>
        <taxon>Eukaryota</taxon>
        <taxon>Fungi</taxon>
        <taxon>Dikarya</taxon>
        <taxon>Ascomycota</taxon>
        <taxon>Pezizomycotina</taxon>
        <taxon>Eurotiomycetes</taxon>
        <taxon>Eurotiomycetidae</taxon>
        <taxon>Eurotiales</taxon>
        <taxon>Aspergillaceae</taxon>
        <taxon>Aspergillus</taxon>
        <taxon>Aspergillus subgen. Circumdati</taxon>
    </lineage>
</organism>
<dbReference type="PROSITE" id="PS50157">
    <property type="entry name" value="ZINC_FINGER_C2H2_2"/>
    <property type="match status" value="1"/>
</dbReference>